<keyword evidence="1" id="KW-0732">Signal</keyword>
<evidence type="ECO:0000256" key="1">
    <source>
        <dbReference type="SAM" id="SignalP"/>
    </source>
</evidence>
<evidence type="ECO:0000313" key="3">
    <source>
        <dbReference type="Proteomes" id="UP001107558"/>
    </source>
</evidence>
<comment type="caution">
    <text evidence="2">The sequence shown here is derived from an EMBL/GenBank/DDBJ whole genome shotgun (WGS) entry which is preliminary data.</text>
</comment>
<organism evidence="2 3">
    <name type="scientific">Polypedilum vanderplanki</name>
    <name type="common">Sleeping chironomid midge</name>
    <dbReference type="NCBI Taxonomy" id="319348"/>
    <lineage>
        <taxon>Eukaryota</taxon>
        <taxon>Metazoa</taxon>
        <taxon>Ecdysozoa</taxon>
        <taxon>Arthropoda</taxon>
        <taxon>Hexapoda</taxon>
        <taxon>Insecta</taxon>
        <taxon>Pterygota</taxon>
        <taxon>Neoptera</taxon>
        <taxon>Endopterygota</taxon>
        <taxon>Diptera</taxon>
        <taxon>Nematocera</taxon>
        <taxon>Chironomoidea</taxon>
        <taxon>Chironomidae</taxon>
        <taxon>Chironominae</taxon>
        <taxon>Polypedilum</taxon>
        <taxon>Polypedilum</taxon>
    </lineage>
</organism>
<name>A0A9J6B9C1_POLVA</name>
<dbReference type="Proteomes" id="UP001107558">
    <property type="component" value="Chromosome 4"/>
</dbReference>
<keyword evidence="3" id="KW-1185">Reference proteome</keyword>
<feature type="chain" id="PRO_5039920937" evidence="1">
    <location>
        <begin position="22"/>
        <end position="122"/>
    </location>
</feature>
<sequence>MFTKFFFVFFLSTIFIYDTQAGAPSVDICAKPIYIYNSLLGKLQTIAQNIVDQGIQQINAYTKSNKKESPKKFEDDINLIVNNVFSKVQNETNKILNTLVANFPSITSTNAESYFFGGSPAG</sequence>
<feature type="signal peptide" evidence="1">
    <location>
        <begin position="1"/>
        <end position="21"/>
    </location>
</feature>
<proteinExistence type="predicted"/>
<gene>
    <name evidence="2" type="ORF">PVAND_014492</name>
</gene>
<protein>
    <submittedName>
        <fullName evidence="2">Uncharacterized protein</fullName>
    </submittedName>
</protein>
<reference evidence="2" key="1">
    <citation type="submission" date="2021-03" db="EMBL/GenBank/DDBJ databases">
        <title>Chromosome level genome of the anhydrobiotic midge Polypedilum vanderplanki.</title>
        <authorList>
            <person name="Yoshida Y."/>
            <person name="Kikawada T."/>
            <person name="Gusev O."/>
        </authorList>
    </citation>
    <scope>NUCLEOTIDE SEQUENCE</scope>
    <source>
        <strain evidence="2">NIAS01</strain>
        <tissue evidence="2">Whole body or cell culture</tissue>
    </source>
</reference>
<evidence type="ECO:0000313" key="2">
    <source>
        <dbReference type="EMBL" id="KAG5666465.1"/>
    </source>
</evidence>
<accession>A0A9J6B9C1</accession>
<dbReference type="EMBL" id="JADBJN010000004">
    <property type="protein sequence ID" value="KAG5666465.1"/>
    <property type="molecule type" value="Genomic_DNA"/>
</dbReference>
<dbReference type="AlphaFoldDB" id="A0A9J6B9C1"/>